<dbReference type="EMBL" id="MU276579">
    <property type="protein sequence ID" value="KAI0038151.1"/>
    <property type="molecule type" value="Genomic_DNA"/>
</dbReference>
<evidence type="ECO:0000313" key="1">
    <source>
        <dbReference type="EMBL" id="KAI0038151.1"/>
    </source>
</evidence>
<proteinExistence type="predicted"/>
<dbReference type="Proteomes" id="UP000814033">
    <property type="component" value="Unassembled WGS sequence"/>
</dbReference>
<keyword evidence="2" id="KW-1185">Reference proteome</keyword>
<accession>A0ACB8R3E8</accession>
<protein>
    <submittedName>
        <fullName evidence="1">Uncharacterized protein</fullName>
    </submittedName>
</protein>
<reference evidence="1" key="2">
    <citation type="journal article" date="2022" name="New Phytol.">
        <title>Evolutionary transition to the ectomycorrhizal habit in the genomes of a hyperdiverse lineage of mushroom-forming fungi.</title>
        <authorList>
            <person name="Looney B."/>
            <person name="Miyauchi S."/>
            <person name="Morin E."/>
            <person name="Drula E."/>
            <person name="Courty P.E."/>
            <person name="Kohler A."/>
            <person name="Kuo A."/>
            <person name="LaButti K."/>
            <person name="Pangilinan J."/>
            <person name="Lipzen A."/>
            <person name="Riley R."/>
            <person name="Andreopoulos W."/>
            <person name="He G."/>
            <person name="Johnson J."/>
            <person name="Nolan M."/>
            <person name="Tritt A."/>
            <person name="Barry K.W."/>
            <person name="Grigoriev I.V."/>
            <person name="Nagy L.G."/>
            <person name="Hibbett D."/>
            <person name="Henrissat B."/>
            <person name="Matheny P.B."/>
            <person name="Labbe J."/>
            <person name="Martin F.M."/>
        </authorList>
    </citation>
    <scope>NUCLEOTIDE SEQUENCE</scope>
    <source>
        <strain evidence="1">FP105234-sp</strain>
    </source>
</reference>
<reference evidence="1" key="1">
    <citation type="submission" date="2021-02" db="EMBL/GenBank/DDBJ databases">
        <authorList>
            <consortium name="DOE Joint Genome Institute"/>
            <person name="Ahrendt S."/>
            <person name="Looney B.P."/>
            <person name="Miyauchi S."/>
            <person name="Morin E."/>
            <person name="Drula E."/>
            <person name="Courty P.E."/>
            <person name="Chicoki N."/>
            <person name="Fauchery L."/>
            <person name="Kohler A."/>
            <person name="Kuo A."/>
            <person name="Labutti K."/>
            <person name="Pangilinan J."/>
            <person name="Lipzen A."/>
            <person name="Riley R."/>
            <person name="Andreopoulos W."/>
            <person name="He G."/>
            <person name="Johnson J."/>
            <person name="Barry K.W."/>
            <person name="Grigoriev I.V."/>
            <person name="Nagy L."/>
            <person name="Hibbett D."/>
            <person name="Henrissat B."/>
            <person name="Matheny P.B."/>
            <person name="Labbe J."/>
            <person name="Martin F."/>
        </authorList>
    </citation>
    <scope>NUCLEOTIDE SEQUENCE</scope>
    <source>
        <strain evidence="1">FP105234-sp</strain>
    </source>
</reference>
<organism evidence="1 2">
    <name type="scientific">Auriscalpium vulgare</name>
    <dbReference type="NCBI Taxonomy" id="40419"/>
    <lineage>
        <taxon>Eukaryota</taxon>
        <taxon>Fungi</taxon>
        <taxon>Dikarya</taxon>
        <taxon>Basidiomycota</taxon>
        <taxon>Agaricomycotina</taxon>
        <taxon>Agaricomycetes</taxon>
        <taxon>Russulales</taxon>
        <taxon>Auriscalpiaceae</taxon>
        <taxon>Auriscalpium</taxon>
    </lineage>
</organism>
<sequence>MLWTTKRRTIRMSRTTMSNSTRARQKLVDRARMAVEQAAARDAADHRRNSSLRARTIDVDLNDESDGADDHHHPGLGRQRPSLIPEEDENDVTMLQVSLPFVPYESPRPISYSLLWSLRVYPPPPSPPSLPIETSALVAERPCIRLIITH</sequence>
<gene>
    <name evidence="1" type="ORF">FA95DRAFT_1286084</name>
</gene>
<comment type="caution">
    <text evidence="1">The sequence shown here is derived from an EMBL/GenBank/DDBJ whole genome shotgun (WGS) entry which is preliminary data.</text>
</comment>
<name>A0ACB8R3E8_9AGAM</name>
<evidence type="ECO:0000313" key="2">
    <source>
        <dbReference type="Proteomes" id="UP000814033"/>
    </source>
</evidence>